<reference evidence="1" key="1">
    <citation type="submission" date="2014-11" db="EMBL/GenBank/DDBJ databases">
        <authorList>
            <person name="Amaro Gonzalez C."/>
        </authorList>
    </citation>
    <scope>NUCLEOTIDE SEQUENCE</scope>
</reference>
<organism evidence="1">
    <name type="scientific">Anguilla anguilla</name>
    <name type="common">European freshwater eel</name>
    <name type="synonym">Muraena anguilla</name>
    <dbReference type="NCBI Taxonomy" id="7936"/>
    <lineage>
        <taxon>Eukaryota</taxon>
        <taxon>Metazoa</taxon>
        <taxon>Chordata</taxon>
        <taxon>Craniata</taxon>
        <taxon>Vertebrata</taxon>
        <taxon>Euteleostomi</taxon>
        <taxon>Actinopterygii</taxon>
        <taxon>Neopterygii</taxon>
        <taxon>Teleostei</taxon>
        <taxon>Anguilliformes</taxon>
        <taxon>Anguillidae</taxon>
        <taxon>Anguilla</taxon>
    </lineage>
</organism>
<proteinExistence type="predicted"/>
<evidence type="ECO:0000313" key="1">
    <source>
        <dbReference type="EMBL" id="JAH81264.1"/>
    </source>
</evidence>
<reference evidence="1" key="2">
    <citation type="journal article" date="2015" name="Fish Shellfish Immunol.">
        <title>Early steps in the European eel (Anguilla anguilla)-Vibrio vulnificus interaction in the gills: Role of the RtxA13 toxin.</title>
        <authorList>
            <person name="Callol A."/>
            <person name="Pajuelo D."/>
            <person name="Ebbesson L."/>
            <person name="Teles M."/>
            <person name="MacKenzie S."/>
            <person name="Amaro C."/>
        </authorList>
    </citation>
    <scope>NUCLEOTIDE SEQUENCE</scope>
</reference>
<accession>A0A0E9VT57</accession>
<dbReference type="EMBL" id="GBXM01027313">
    <property type="protein sequence ID" value="JAH81264.1"/>
    <property type="molecule type" value="Transcribed_RNA"/>
</dbReference>
<name>A0A0E9VT57_ANGAN</name>
<dbReference type="AlphaFoldDB" id="A0A0E9VT57"/>
<sequence length="56" mass="6639">MGQCKNSMRYLPNFKRDMADLQNSHNLPQKYPGSERVMIFIEQIHKLIILFLSKTN</sequence>
<protein>
    <submittedName>
        <fullName evidence="1">Uncharacterized protein</fullName>
    </submittedName>
</protein>